<name>A0A7W2CVQ6_9ACTN</name>
<evidence type="ECO:0000313" key="3">
    <source>
        <dbReference type="Proteomes" id="UP000586976"/>
    </source>
</evidence>
<keyword evidence="3" id="KW-1185">Reference proteome</keyword>
<reference evidence="2 3" key="1">
    <citation type="submission" date="2020-07" db="EMBL/GenBank/DDBJ databases">
        <title>Streptomyces isolated from Indian soil.</title>
        <authorList>
            <person name="Mandal S."/>
            <person name="Maiti P.K."/>
        </authorList>
    </citation>
    <scope>NUCLEOTIDE SEQUENCE [LARGE SCALE GENOMIC DNA]</scope>
    <source>
        <strain evidence="2 3">PSKA54</strain>
    </source>
</reference>
<dbReference type="Proteomes" id="UP000586976">
    <property type="component" value="Unassembled WGS sequence"/>
</dbReference>
<organism evidence="2 3">
    <name type="scientific">Streptomyces himalayensis subsp. aureolus</name>
    <dbReference type="NCBI Taxonomy" id="2758039"/>
    <lineage>
        <taxon>Bacteria</taxon>
        <taxon>Bacillati</taxon>
        <taxon>Actinomycetota</taxon>
        <taxon>Actinomycetes</taxon>
        <taxon>Kitasatosporales</taxon>
        <taxon>Streptomycetaceae</taxon>
        <taxon>Streptomyces</taxon>
        <taxon>Streptomyces himalayensis</taxon>
    </lineage>
</organism>
<dbReference type="EMBL" id="JACEQY010000001">
    <property type="protein sequence ID" value="MBA4859971.1"/>
    <property type="molecule type" value="Genomic_DNA"/>
</dbReference>
<dbReference type="AlphaFoldDB" id="A0A7W2CVQ6"/>
<accession>A0A7W2CVQ6</accession>
<sequence length="107" mass="11275">MADEQVAVLRHEAPLQDPPCRLAGRRVTVTAGAAFADRLAAVPVMPRRAGVQTVEHPGAGLRLAYETLALPDDGQRMVVHLPADEATAAALDHLDGRRPGALRAVNG</sequence>
<protein>
    <recommendedName>
        <fullName evidence="1">MmyB-like transcription regulator ligand binding domain-containing protein</fullName>
    </recommendedName>
</protein>
<feature type="domain" description="MmyB-like transcription regulator ligand binding" evidence="1">
    <location>
        <begin position="1"/>
        <end position="94"/>
    </location>
</feature>
<dbReference type="InterPro" id="IPR041413">
    <property type="entry name" value="MLTR_LBD"/>
</dbReference>
<dbReference type="Gene3D" id="3.30.450.180">
    <property type="match status" value="1"/>
</dbReference>
<comment type="caution">
    <text evidence="2">The sequence shown here is derived from an EMBL/GenBank/DDBJ whole genome shotgun (WGS) entry which is preliminary data.</text>
</comment>
<evidence type="ECO:0000259" key="1">
    <source>
        <dbReference type="Pfam" id="PF17765"/>
    </source>
</evidence>
<evidence type="ECO:0000313" key="2">
    <source>
        <dbReference type="EMBL" id="MBA4859971.1"/>
    </source>
</evidence>
<dbReference type="RefSeq" id="WP_181862166.1">
    <property type="nucleotide sequence ID" value="NZ_JACEQY010000001.1"/>
</dbReference>
<dbReference type="Pfam" id="PF17765">
    <property type="entry name" value="MLTR_LBD"/>
    <property type="match status" value="1"/>
</dbReference>
<proteinExistence type="predicted"/>
<gene>
    <name evidence="2" type="ORF">H1V43_00970</name>
</gene>